<dbReference type="GO" id="GO:0051920">
    <property type="term" value="F:peroxiredoxin activity"/>
    <property type="evidence" value="ECO:0007669"/>
    <property type="project" value="InterPro"/>
</dbReference>
<evidence type="ECO:0000259" key="1">
    <source>
        <dbReference type="Pfam" id="PF02627"/>
    </source>
</evidence>
<proteinExistence type="predicted"/>
<keyword evidence="2" id="KW-0575">Peroxidase</keyword>
<dbReference type="InterPro" id="IPR029032">
    <property type="entry name" value="AhpD-like"/>
</dbReference>
<feature type="domain" description="Carboxymuconolactone decarboxylase-like" evidence="1">
    <location>
        <begin position="12"/>
        <end position="82"/>
    </location>
</feature>
<dbReference type="Pfam" id="PF02627">
    <property type="entry name" value="CMD"/>
    <property type="match status" value="1"/>
</dbReference>
<dbReference type="NCBIfam" id="TIGR00778">
    <property type="entry name" value="ahpD_dom"/>
    <property type="match status" value="1"/>
</dbReference>
<comment type="caution">
    <text evidence="2">The sequence shown here is derived from an EMBL/GenBank/DDBJ whole genome shotgun (WGS) entry which is preliminary data.</text>
</comment>
<dbReference type="SUPFAM" id="SSF69118">
    <property type="entry name" value="AhpD-like"/>
    <property type="match status" value="1"/>
</dbReference>
<evidence type="ECO:0000313" key="3">
    <source>
        <dbReference type="Proteomes" id="UP000007364"/>
    </source>
</evidence>
<dbReference type="PANTHER" id="PTHR34846">
    <property type="entry name" value="4-CARBOXYMUCONOLACTONE DECARBOXYLASE FAMILY PROTEIN (AFU_ORTHOLOGUE AFUA_6G11590)"/>
    <property type="match status" value="1"/>
</dbReference>
<dbReference type="PANTHER" id="PTHR34846:SF10">
    <property type="entry name" value="CYTOPLASMIC PROTEIN"/>
    <property type="match status" value="1"/>
</dbReference>
<dbReference type="EMBL" id="AMSG01000014">
    <property type="protein sequence ID" value="EKF54815.1"/>
    <property type="molecule type" value="Genomic_DNA"/>
</dbReference>
<dbReference type="Proteomes" id="UP000007364">
    <property type="component" value="Unassembled WGS sequence"/>
</dbReference>
<keyword evidence="3" id="KW-1185">Reference proteome</keyword>
<dbReference type="Gene3D" id="1.20.1290.10">
    <property type="entry name" value="AhpD-like"/>
    <property type="match status" value="1"/>
</dbReference>
<protein>
    <submittedName>
        <fullName evidence="2">Alkylhydroperoxidase</fullName>
    </submittedName>
</protein>
<organism evidence="2 3">
    <name type="scientific">Galbibacter marinus</name>
    <dbReference type="NCBI Taxonomy" id="555500"/>
    <lineage>
        <taxon>Bacteria</taxon>
        <taxon>Pseudomonadati</taxon>
        <taxon>Bacteroidota</taxon>
        <taxon>Flavobacteriia</taxon>
        <taxon>Flavobacteriales</taxon>
        <taxon>Flavobacteriaceae</taxon>
        <taxon>Galbibacter</taxon>
    </lineage>
</organism>
<evidence type="ECO:0000313" key="2">
    <source>
        <dbReference type="EMBL" id="EKF54815.1"/>
    </source>
</evidence>
<dbReference type="eggNOG" id="COG2128">
    <property type="taxonomic scope" value="Bacteria"/>
</dbReference>
<dbReference type="InterPro" id="IPR003779">
    <property type="entry name" value="CMD-like"/>
</dbReference>
<gene>
    <name evidence="2" type="ORF">I215_10270</name>
</gene>
<keyword evidence="2" id="KW-0560">Oxidoreductase</keyword>
<dbReference type="OrthoDB" id="9801997at2"/>
<dbReference type="STRING" id="555500.I215_10270"/>
<accession>K2PQL7</accession>
<name>K2PQL7_9FLAO</name>
<reference evidence="2 3" key="1">
    <citation type="journal article" date="2012" name="J. Bacteriol.">
        <title>Genome Sequence of Galbibacter marinum Type Strain ck-I2-15.</title>
        <authorList>
            <person name="Lai Q."/>
            <person name="Li C."/>
            <person name="Shao Z."/>
        </authorList>
    </citation>
    <scope>NUCLEOTIDE SEQUENCE [LARGE SCALE GENOMIC DNA]</scope>
    <source>
        <strain evidence="3">ck-I2-15</strain>
    </source>
</reference>
<dbReference type="AlphaFoldDB" id="K2PQL7"/>
<dbReference type="PATRIC" id="fig|555500.3.peg.2120"/>
<dbReference type="InterPro" id="IPR004675">
    <property type="entry name" value="AhpD_core"/>
</dbReference>
<dbReference type="RefSeq" id="WP_008991896.1">
    <property type="nucleotide sequence ID" value="NZ_AMSG01000014.1"/>
</dbReference>
<sequence length="147" mass="17028">MEKRISIHNLEPKAYKALIGLEEYLSNTDISLTLKQLIKIRSSQINNCAFCINMHTKEALANGETQRRIFLLSAWREALDFYTDQEKVVIEMTEEITLIHQHGLRSETYQKALKVFNENQIAQIIMAIITINTWNRIAVSTHKPIVD</sequence>